<dbReference type="HOGENOM" id="CLU_000288_34_2_1"/>
<dbReference type="SUPFAM" id="SSF52540">
    <property type="entry name" value="P-loop containing nucleoside triphosphate hydrolases"/>
    <property type="match status" value="1"/>
</dbReference>
<feature type="repeat" description="ANK" evidence="3">
    <location>
        <begin position="1299"/>
        <end position="1331"/>
    </location>
</feature>
<dbReference type="SUPFAM" id="SSF53167">
    <property type="entry name" value="Purine and uridine phosphorylases"/>
    <property type="match status" value="1"/>
</dbReference>
<dbReference type="InterPro" id="IPR054471">
    <property type="entry name" value="GPIID_WHD"/>
</dbReference>
<feature type="repeat" description="ANK" evidence="3">
    <location>
        <begin position="1132"/>
        <end position="1166"/>
    </location>
</feature>
<dbReference type="STRING" id="1284197.S8AIH5"/>
<dbReference type="PROSITE" id="PS50297">
    <property type="entry name" value="ANK_REP_REGION"/>
    <property type="match status" value="12"/>
</dbReference>
<gene>
    <name evidence="7" type="ORF">H072_3329</name>
</gene>
<evidence type="ECO:0000256" key="4">
    <source>
        <dbReference type="SAM" id="MobiDB-lite"/>
    </source>
</evidence>
<dbReference type="Gene3D" id="3.40.50.1580">
    <property type="entry name" value="Nucleoside phosphorylase domain"/>
    <property type="match status" value="1"/>
</dbReference>
<dbReference type="GO" id="GO:0003824">
    <property type="term" value="F:catalytic activity"/>
    <property type="evidence" value="ECO:0007669"/>
    <property type="project" value="InterPro"/>
</dbReference>
<feature type="repeat" description="ANK" evidence="3">
    <location>
        <begin position="1029"/>
        <end position="1061"/>
    </location>
</feature>
<dbReference type="InterPro" id="IPR035994">
    <property type="entry name" value="Nucleoside_phosphorylase_sf"/>
</dbReference>
<feature type="domain" description="GPI inositol-deacylase winged helix" evidence="5">
    <location>
        <begin position="510"/>
        <end position="582"/>
    </location>
</feature>
<dbReference type="InterPro" id="IPR051165">
    <property type="entry name" value="Multifunctional_ANK_Repeat"/>
</dbReference>
<organism evidence="7 8">
    <name type="scientific">Dactylellina haptotyla (strain CBS 200.50)</name>
    <name type="common">Nematode-trapping fungus</name>
    <name type="synonym">Monacrosporium haptotylum</name>
    <dbReference type="NCBI Taxonomy" id="1284197"/>
    <lineage>
        <taxon>Eukaryota</taxon>
        <taxon>Fungi</taxon>
        <taxon>Dikarya</taxon>
        <taxon>Ascomycota</taxon>
        <taxon>Pezizomycotina</taxon>
        <taxon>Orbiliomycetes</taxon>
        <taxon>Orbiliales</taxon>
        <taxon>Orbiliaceae</taxon>
        <taxon>Dactylellina</taxon>
    </lineage>
</organism>
<feature type="repeat" description="ANK" evidence="3">
    <location>
        <begin position="1200"/>
        <end position="1234"/>
    </location>
</feature>
<feature type="region of interest" description="Disordered" evidence="4">
    <location>
        <begin position="40"/>
        <end position="61"/>
    </location>
</feature>
<feature type="repeat" description="ANK" evidence="3">
    <location>
        <begin position="964"/>
        <end position="996"/>
    </location>
</feature>
<dbReference type="Pfam" id="PF22939">
    <property type="entry name" value="WHD_GPIID"/>
    <property type="match status" value="1"/>
</dbReference>
<feature type="repeat" description="ANK" evidence="3">
    <location>
        <begin position="799"/>
        <end position="831"/>
    </location>
</feature>
<keyword evidence="1" id="KW-0677">Repeat</keyword>
<feature type="repeat" description="ANK" evidence="3">
    <location>
        <begin position="732"/>
        <end position="764"/>
    </location>
</feature>
<dbReference type="PANTHER" id="PTHR24123">
    <property type="entry name" value="ANKYRIN REPEAT-CONTAINING"/>
    <property type="match status" value="1"/>
</dbReference>
<dbReference type="Proteomes" id="UP000015100">
    <property type="component" value="Unassembled WGS sequence"/>
</dbReference>
<accession>S8AIH5</accession>
<dbReference type="SUPFAM" id="SSF48403">
    <property type="entry name" value="Ankyrin repeat"/>
    <property type="match status" value="2"/>
</dbReference>
<dbReference type="PANTHER" id="PTHR24123:SF33">
    <property type="entry name" value="PROTEIN HOS4"/>
    <property type="match status" value="1"/>
</dbReference>
<evidence type="ECO:0000313" key="8">
    <source>
        <dbReference type="Proteomes" id="UP000015100"/>
    </source>
</evidence>
<keyword evidence="2 3" id="KW-0040">ANK repeat</keyword>
<reference evidence="8" key="2">
    <citation type="submission" date="2013-04" db="EMBL/GenBank/DDBJ databases">
        <title>Genomic mechanisms accounting for the adaptation to parasitism in nematode-trapping fungi.</title>
        <authorList>
            <person name="Ahren D.G."/>
        </authorList>
    </citation>
    <scope>NUCLEOTIDE SEQUENCE [LARGE SCALE GENOMIC DNA]</scope>
    <source>
        <strain evidence="8">CBS 200.50</strain>
    </source>
</reference>
<evidence type="ECO:0000256" key="1">
    <source>
        <dbReference type="ARBA" id="ARBA00022737"/>
    </source>
</evidence>
<dbReference type="SMART" id="SM00248">
    <property type="entry name" value="ANK"/>
    <property type="match status" value="18"/>
</dbReference>
<dbReference type="OrthoDB" id="195446at2759"/>
<evidence type="ECO:0000259" key="6">
    <source>
        <dbReference type="Pfam" id="PF24883"/>
    </source>
</evidence>
<feature type="repeat" description="ANK" evidence="3">
    <location>
        <begin position="898"/>
        <end position="930"/>
    </location>
</feature>
<dbReference type="Gene3D" id="1.25.40.20">
    <property type="entry name" value="Ankyrin repeat-containing domain"/>
    <property type="match status" value="2"/>
</dbReference>
<evidence type="ECO:0000256" key="2">
    <source>
        <dbReference type="ARBA" id="ARBA00023043"/>
    </source>
</evidence>
<protein>
    <submittedName>
        <fullName evidence="7">Uncharacterized protein</fullName>
    </submittedName>
</protein>
<reference evidence="7 8" key="1">
    <citation type="journal article" date="2013" name="PLoS Genet.">
        <title>Genomic mechanisms accounting for the adaptation to parasitism in nematode-trapping fungi.</title>
        <authorList>
            <person name="Meerupati T."/>
            <person name="Andersson K.M."/>
            <person name="Friman E."/>
            <person name="Kumar D."/>
            <person name="Tunlid A."/>
            <person name="Ahren D."/>
        </authorList>
    </citation>
    <scope>NUCLEOTIDE SEQUENCE [LARGE SCALE GENOMIC DNA]</scope>
    <source>
        <strain evidence="7 8">CBS 200.50</strain>
    </source>
</reference>
<feature type="repeat" description="ANK" evidence="3">
    <location>
        <begin position="865"/>
        <end position="897"/>
    </location>
</feature>
<dbReference type="Pfam" id="PF24883">
    <property type="entry name" value="NPHP3_N"/>
    <property type="match status" value="1"/>
</dbReference>
<evidence type="ECO:0000259" key="5">
    <source>
        <dbReference type="Pfam" id="PF22939"/>
    </source>
</evidence>
<dbReference type="InterPro" id="IPR027417">
    <property type="entry name" value="P-loop_NTPase"/>
</dbReference>
<evidence type="ECO:0000313" key="7">
    <source>
        <dbReference type="EMBL" id="EPS42694.1"/>
    </source>
</evidence>
<feature type="repeat" description="ANK" evidence="3">
    <location>
        <begin position="1062"/>
        <end position="1096"/>
    </location>
</feature>
<dbReference type="PRINTS" id="PR01415">
    <property type="entry name" value="ANKYRIN"/>
</dbReference>
<dbReference type="Pfam" id="PF12796">
    <property type="entry name" value="Ank_2"/>
    <property type="match status" value="6"/>
</dbReference>
<feature type="repeat" description="ANK" evidence="3">
    <location>
        <begin position="832"/>
        <end position="864"/>
    </location>
</feature>
<feature type="compositionally biased region" description="Acidic residues" evidence="4">
    <location>
        <begin position="46"/>
        <end position="61"/>
    </location>
</feature>
<dbReference type="Pfam" id="PF00023">
    <property type="entry name" value="Ank"/>
    <property type="match status" value="1"/>
</dbReference>
<dbReference type="InterPro" id="IPR002110">
    <property type="entry name" value="Ankyrin_rpt"/>
</dbReference>
<dbReference type="InterPro" id="IPR036770">
    <property type="entry name" value="Ankyrin_rpt-contain_sf"/>
</dbReference>
<dbReference type="InterPro" id="IPR056884">
    <property type="entry name" value="NPHP3-like_N"/>
</dbReference>
<dbReference type="PROSITE" id="PS50088">
    <property type="entry name" value="ANK_REPEAT"/>
    <property type="match status" value="15"/>
</dbReference>
<feature type="repeat" description="ANK" evidence="3">
    <location>
        <begin position="765"/>
        <end position="797"/>
    </location>
</feature>
<feature type="domain" description="Nephrocystin 3-like N-terminal" evidence="6">
    <location>
        <begin position="231"/>
        <end position="394"/>
    </location>
</feature>
<proteinExistence type="predicted"/>
<dbReference type="GO" id="GO:0009116">
    <property type="term" value="P:nucleoside metabolic process"/>
    <property type="evidence" value="ECO:0007669"/>
    <property type="project" value="InterPro"/>
</dbReference>
<comment type="caution">
    <text evidence="7">The sequence shown here is derived from an EMBL/GenBank/DDBJ whole genome shotgun (WGS) entry which is preliminary data.</text>
</comment>
<feature type="repeat" description="ANK" evidence="3">
    <location>
        <begin position="1167"/>
        <end position="1199"/>
    </location>
</feature>
<dbReference type="eggNOG" id="KOG4177">
    <property type="taxonomic scope" value="Eukaryota"/>
</dbReference>
<feature type="repeat" description="ANK" evidence="3">
    <location>
        <begin position="931"/>
        <end position="963"/>
    </location>
</feature>
<name>S8AIH5_DACHA</name>
<sequence length="1391" mass="155632">MKGSKIPDYLEEMKKKWPKLSKYQKSDSLKDILFKADHIHINEDPNGGDDEDEDEEDEEDEDSCRFCDKTKVVKRKQRDMMIHYGLVASGNKTVRDATLRAKFSKSFEGGVLCVENEAAGIVDNYPCLVIRGICDYADSHGSDEWQEHAAAVAAAFAKELLGHVQASEVERETLVKDVLDSILNTVSETRTDVKIIKTRLDQEQYRVVLDWISPSDYSAQQTDHIRRRQPGTGKWLLDSAEFKNWSATGTKTLFCPGIPGAGKTVLSSIVIDHLSNLYRDDRGIGIAYLYFEYKRADEQTLENVFASLLRQLTQGQDSLPETIKTLYELHHKGRPSRPNFGEILKNLVSVAMLYSKVFIIVDAMDECLIERERFMTEMDNFKIRSGARHFVTSRFIPEITDRFKLVPNLEIRGSEDDINAFLEDKLEHMGGILKSNPELRGEAKSEIAKRVDGMFLLAKLQLDSLNGIISSKELRTALARIPNANSADVYDEAYNRAMERIQRQPGRAPEHALNILAWITRAKRPLSIEEIEHAIAIEIGQNVDLDNVPDLGCMISTCGGLVIADKVTRVVRLVHFTTQEYFERTWLTWFPEAESDIAKACTTYLSTFLIPSDALDAILSDYKLLDNTGWLQESDPKLQYVPGLYFYAAYFWGVHAKFSTDGACFVVEFLANDNIALYASQVFQRGLIHPDSAEPNVPPGSAGLFLAAYFGLEKSIKALICKAKDLNVKDSKKQTPLFWAAQKGRTEAAKLLIEKGAKVNIKDCYERDPLSYAVENGSESTVTLLLDLGANIKSSQGRKEWTTLIYAARSGNTRLVKLLIQRGADISVKDRQGQDALWHAGDRGKDTVMELLLDAGARIDAREKNRGTVLSHLAKLGKRESVKLLIDRGAEIDCKDILQRTPLSYAAKHGHESVVRLLLDWGAEIDYKDIKQRSPLSLAAECGNESVVQLLLEYRANIHLADAEENTPFLHAVRSGREIVAQLLIDAGADIHVTAVDERTALDLAASYGYERIVEILLKMEVGIDTKCRGQTALASAAQNGQARVSRLLVKKGANIVLTDSHGRTPLMNAIISKWPRPYIVRLLIRAGANVEEGDDIDRTSMMNVILSHWAYSNILEVLIREGENIETKEGMGRTPLMNAILSERIDSNFVELLVRLGANIEATDKTGWTPLTFAVFEGKPEHAELLINKGANIFHKDKEGYTPLRHAIKKGDIYKRLVRLLLKSGVRVNSPAGHNAFCLAVERDIEGIVNTFLEEGYDVNTKDANGRTALSSAALMGKYEMAGLLMWKGANLESRDTQGLTPLMYAVISGCEILVRHILEFGVDADAKDMNGRTALLHAHQQMKTRGEDLPSRGWIVRMLEEKMKIGIYADWVWFGQFGKVESSINRFAS</sequence>
<feature type="repeat" description="ANK" evidence="3">
    <location>
        <begin position="1266"/>
        <end position="1298"/>
    </location>
</feature>
<evidence type="ECO:0000256" key="3">
    <source>
        <dbReference type="PROSITE-ProRule" id="PRU00023"/>
    </source>
</evidence>
<keyword evidence="8" id="KW-1185">Reference proteome</keyword>
<dbReference type="EMBL" id="AQGS01000104">
    <property type="protein sequence ID" value="EPS42694.1"/>
    <property type="molecule type" value="Genomic_DNA"/>
</dbReference>
<dbReference type="Gene3D" id="3.40.50.300">
    <property type="entry name" value="P-loop containing nucleotide triphosphate hydrolases"/>
    <property type="match status" value="1"/>
</dbReference>